<gene>
    <name evidence="2" type="ORF">AAFF_G00101620</name>
</gene>
<comment type="caution">
    <text evidence="2">The sequence shown here is derived from an EMBL/GenBank/DDBJ whole genome shotgun (WGS) entry which is preliminary data.</text>
</comment>
<evidence type="ECO:0000313" key="3">
    <source>
        <dbReference type="Proteomes" id="UP001221898"/>
    </source>
</evidence>
<keyword evidence="3" id="KW-1185">Reference proteome</keyword>
<name>A0AAD7RUB8_9TELE</name>
<reference evidence="2" key="1">
    <citation type="journal article" date="2023" name="Science">
        <title>Genome structures resolve the early diversification of teleost fishes.</title>
        <authorList>
            <person name="Parey E."/>
            <person name="Louis A."/>
            <person name="Montfort J."/>
            <person name="Bouchez O."/>
            <person name="Roques C."/>
            <person name="Iampietro C."/>
            <person name="Lluch J."/>
            <person name="Castinel A."/>
            <person name="Donnadieu C."/>
            <person name="Desvignes T."/>
            <person name="Floi Bucao C."/>
            <person name="Jouanno E."/>
            <person name="Wen M."/>
            <person name="Mejri S."/>
            <person name="Dirks R."/>
            <person name="Jansen H."/>
            <person name="Henkel C."/>
            <person name="Chen W.J."/>
            <person name="Zahm M."/>
            <person name="Cabau C."/>
            <person name="Klopp C."/>
            <person name="Thompson A.W."/>
            <person name="Robinson-Rechavi M."/>
            <person name="Braasch I."/>
            <person name="Lecointre G."/>
            <person name="Bobe J."/>
            <person name="Postlethwait J.H."/>
            <person name="Berthelot C."/>
            <person name="Roest Crollius H."/>
            <person name="Guiguen Y."/>
        </authorList>
    </citation>
    <scope>NUCLEOTIDE SEQUENCE</scope>
    <source>
        <strain evidence="2">NC1722</strain>
    </source>
</reference>
<feature type="region of interest" description="Disordered" evidence="1">
    <location>
        <begin position="31"/>
        <end position="75"/>
    </location>
</feature>
<dbReference type="EMBL" id="JAINUG010000167">
    <property type="protein sequence ID" value="KAJ8390556.1"/>
    <property type="molecule type" value="Genomic_DNA"/>
</dbReference>
<proteinExistence type="predicted"/>
<dbReference type="Proteomes" id="UP001221898">
    <property type="component" value="Unassembled WGS sequence"/>
</dbReference>
<protein>
    <submittedName>
        <fullName evidence="2">Uncharacterized protein</fullName>
    </submittedName>
</protein>
<organism evidence="2 3">
    <name type="scientific">Aldrovandia affinis</name>
    <dbReference type="NCBI Taxonomy" id="143900"/>
    <lineage>
        <taxon>Eukaryota</taxon>
        <taxon>Metazoa</taxon>
        <taxon>Chordata</taxon>
        <taxon>Craniata</taxon>
        <taxon>Vertebrata</taxon>
        <taxon>Euteleostomi</taxon>
        <taxon>Actinopterygii</taxon>
        <taxon>Neopterygii</taxon>
        <taxon>Teleostei</taxon>
        <taxon>Notacanthiformes</taxon>
        <taxon>Halosauridae</taxon>
        <taxon>Aldrovandia</taxon>
    </lineage>
</organism>
<sequence length="100" mass="11135">MRETEARSSDTLLSQFYRCFVALVKCGTVPHPNHTFNTQPSSGAEEQLANGIPLSQLEPDTPPRRSGPPYGTQIGAMEREKRAWVLVVHYTPQRAGQLVQ</sequence>
<dbReference type="AlphaFoldDB" id="A0AAD7RUB8"/>
<evidence type="ECO:0000313" key="2">
    <source>
        <dbReference type="EMBL" id="KAJ8390556.1"/>
    </source>
</evidence>
<feature type="compositionally biased region" description="Polar residues" evidence="1">
    <location>
        <begin position="34"/>
        <end position="44"/>
    </location>
</feature>
<evidence type="ECO:0000256" key="1">
    <source>
        <dbReference type="SAM" id="MobiDB-lite"/>
    </source>
</evidence>
<accession>A0AAD7RUB8</accession>